<dbReference type="EMBL" id="CADCWN010000412">
    <property type="protein sequence ID" value="CAA9590694.1"/>
    <property type="molecule type" value="Genomic_DNA"/>
</dbReference>
<accession>A0A6J4VVH8</accession>
<sequence>MAVAARWTPARKLRFVVSSRVAIPRYCLRRQ</sequence>
<dbReference type="AlphaFoldDB" id="A0A6J4VVH8"/>
<gene>
    <name evidence="1" type="ORF">AVDCRST_MAG18-5136</name>
</gene>
<reference evidence="1" key="1">
    <citation type="submission" date="2020-02" db="EMBL/GenBank/DDBJ databases">
        <authorList>
            <person name="Meier V. D."/>
        </authorList>
    </citation>
    <scope>NUCLEOTIDE SEQUENCE</scope>
    <source>
        <strain evidence="1">AVDCRST_MAG18</strain>
    </source>
</reference>
<protein>
    <submittedName>
        <fullName evidence="1">Uncharacterized protein</fullName>
    </submittedName>
</protein>
<name>A0A6J4VVH8_9BACT</name>
<proteinExistence type="predicted"/>
<organism evidence="1">
    <name type="scientific">uncultured Thermomicrobiales bacterium</name>
    <dbReference type="NCBI Taxonomy" id="1645740"/>
    <lineage>
        <taxon>Bacteria</taxon>
        <taxon>Pseudomonadati</taxon>
        <taxon>Thermomicrobiota</taxon>
        <taxon>Thermomicrobia</taxon>
        <taxon>Thermomicrobiales</taxon>
        <taxon>environmental samples</taxon>
    </lineage>
</organism>
<evidence type="ECO:0000313" key="1">
    <source>
        <dbReference type="EMBL" id="CAA9590694.1"/>
    </source>
</evidence>
<feature type="non-terminal residue" evidence="1">
    <location>
        <position position="31"/>
    </location>
</feature>